<dbReference type="Gene3D" id="1.20.120.1380">
    <property type="entry name" value="Flagellar FlhF biosynthesis protein, N domain"/>
    <property type="match status" value="1"/>
</dbReference>
<evidence type="ECO:0000256" key="5">
    <source>
        <dbReference type="ARBA" id="ARBA00022475"/>
    </source>
</evidence>
<dbReference type="PANTHER" id="PTHR43134:SF3">
    <property type="entry name" value="FLAGELLAR BIOSYNTHESIS PROTEIN FLHF"/>
    <property type="match status" value="1"/>
</dbReference>
<keyword evidence="8" id="KW-0653">Protein transport</keyword>
<dbReference type="Proteomes" id="UP000297776">
    <property type="component" value="Unassembled WGS sequence"/>
</dbReference>
<comment type="subcellular location">
    <subcellularLocation>
        <location evidence="1">Cell membrane</location>
        <topology evidence="1">Peripheral membrane protein</topology>
        <orientation evidence="1">Cytoplasmic side</orientation>
    </subcellularLocation>
</comment>
<proteinExistence type="inferred from homology"/>
<evidence type="ECO:0000256" key="11">
    <source>
        <dbReference type="ARBA" id="ARBA00023225"/>
    </source>
</evidence>
<organism evidence="15 16">
    <name type="scientific">Jeotgalibacillus salarius</name>
    <dbReference type="NCBI Taxonomy" id="546023"/>
    <lineage>
        <taxon>Bacteria</taxon>
        <taxon>Bacillati</taxon>
        <taxon>Bacillota</taxon>
        <taxon>Bacilli</taxon>
        <taxon>Bacillales</taxon>
        <taxon>Caryophanaceae</taxon>
        <taxon>Jeotgalibacillus</taxon>
    </lineage>
</organism>
<dbReference type="AlphaFoldDB" id="A0A4Y8LJM1"/>
<dbReference type="InterPro" id="IPR020006">
    <property type="entry name" value="FlhF"/>
</dbReference>
<dbReference type="SMART" id="SM00962">
    <property type="entry name" value="SRP54"/>
    <property type="match status" value="1"/>
</dbReference>
<evidence type="ECO:0000313" key="15">
    <source>
        <dbReference type="EMBL" id="TFE02775.1"/>
    </source>
</evidence>
<name>A0A4Y8LJM1_9BACL</name>
<keyword evidence="15" id="KW-0966">Cell projection</keyword>
<keyword evidence="5" id="KW-1003">Cell membrane</keyword>
<dbReference type="InterPro" id="IPR027417">
    <property type="entry name" value="P-loop_NTPase"/>
</dbReference>
<dbReference type="GO" id="GO:0015031">
    <property type="term" value="P:protein transport"/>
    <property type="evidence" value="ECO:0007669"/>
    <property type="project" value="UniProtKB-KW"/>
</dbReference>
<dbReference type="NCBIfam" id="TIGR03499">
    <property type="entry name" value="FlhF"/>
    <property type="match status" value="1"/>
</dbReference>
<dbReference type="GO" id="GO:0005047">
    <property type="term" value="F:signal recognition particle binding"/>
    <property type="evidence" value="ECO:0007669"/>
    <property type="project" value="TreeGrafter"/>
</dbReference>
<comment type="caution">
    <text evidence="15">The sequence shown here is derived from an EMBL/GenBank/DDBJ whole genome shotgun (WGS) entry which is preliminary data.</text>
</comment>
<dbReference type="GO" id="GO:0003924">
    <property type="term" value="F:GTPase activity"/>
    <property type="evidence" value="ECO:0007669"/>
    <property type="project" value="UniProtKB-UniRule"/>
</dbReference>
<dbReference type="CDD" id="cd17873">
    <property type="entry name" value="FlhF"/>
    <property type="match status" value="1"/>
</dbReference>
<evidence type="ECO:0000256" key="3">
    <source>
        <dbReference type="ARBA" id="ARBA00014919"/>
    </source>
</evidence>
<keyword evidence="15" id="KW-0282">Flagellum</keyword>
<dbReference type="GO" id="GO:0005525">
    <property type="term" value="F:GTP binding"/>
    <property type="evidence" value="ECO:0007669"/>
    <property type="project" value="UniProtKB-UniRule"/>
</dbReference>
<evidence type="ECO:0000256" key="9">
    <source>
        <dbReference type="ARBA" id="ARBA00023134"/>
    </source>
</evidence>
<dbReference type="Pfam" id="PF00448">
    <property type="entry name" value="SRP54"/>
    <property type="match status" value="1"/>
</dbReference>
<gene>
    <name evidence="15" type="primary">flhF</name>
    <name evidence="15" type="ORF">E2626_02940</name>
</gene>
<feature type="domain" description="SRP54-type proteins GTP-binding" evidence="14">
    <location>
        <begin position="169"/>
        <end position="360"/>
    </location>
</feature>
<dbReference type="EMBL" id="SORX01000002">
    <property type="protein sequence ID" value="TFE02775.1"/>
    <property type="molecule type" value="Genomic_DNA"/>
</dbReference>
<keyword evidence="15" id="KW-0969">Cilium</keyword>
<evidence type="ECO:0000256" key="6">
    <source>
        <dbReference type="ARBA" id="ARBA00022741"/>
    </source>
</evidence>
<keyword evidence="6" id="KW-0547">Nucleotide-binding</keyword>
<dbReference type="InterPro" id="IPR000897">
    <property type="entry name" value="SRP54_GTPase_dom"/>
</dbReference>
<evidence type="ECO:0000256" key="2">
    <source>
        <dbReference type="ARBA" id="ARBA00008531"/>
    </source>
</evidence>
<dbReference type="GO" id="GO:0044781">
    <property type="term" value="P:bacterial-type flagellum organization"/>
    <property type="evidence" value="ECO:0007669"/>
    <property type="project" value="UniProtKB-UniRule"/>
</dbReference>
<dbReference type="GO" id="GO:0006614">
    <property type="term" value="P:SRP-dependent cotranslational protein targeting to membrane"/>
    <property type="evidence" value="ECO:0007669"/>
    <property type="project" value="UniProtKB-UniRule"/>
</dbReference>
<evidence type="ECO:0000256" key="8">
    <source>
        <dbReference type="ARBA" id="ARBA00022927"/>
    </source>
</evidence>
<keyword evidence="16" id="KW-1185">Reference proteome</keyword>
<dbReference type="GO" id="GO:0005886">
    <property type="term" value="C:plasma membrane"/>
    <property type="evidence" value="ECO:0007669"/>
    <property type="project" value="UniProtKB-SubCell"/>
</dbReference>
<keyword evidence="11" id="KW-1006">Bacterial flagellum protein export</keyword>
<evidence type="ECO:0000256" key="4">
    <source>
        <dbReference type="ARBA" id="ARBA00022448"/>
    </source>
</evidence>
<dbReference type="FunFam" id="3.40.50.300:FF:000695">
    <property type="entry name" value="Flagellar biosynthesis regulator FlhF"/>
    <property type="match status" value="1"/>
</dbReference>
<keyword evidence="10" id="KW-0472">Membrane</keyword>
<keyword evidence="4" id="KW-0813">Transport</keyword>
<evidence type="ECO:0000259" key="14">
    <source>
        <dbReference type="SMART" id="SM00962"/>
    </source>
</evidence>
<dbReference type="Gene3D" id="3.40.50.300">
    <property type="entry name" value="P-loop containing nucleotide triphosphate hydrolases"/>
    <property type="match status" value="1"/>
</dbReference>
<sequence>MKMKKITAPTMPEAMKKVRKELGSDAVILNSKVTYTGGFLGMFKSKQIEVVAGIDQQEHTVDQSAATMEQSQPIKEDNQLENEIKELKKMVSALSLNQSGYQDFPQPIRNILLKLQEQDFKESWLIETGRMLHEKWQNQPHDDEVSHWTEEHIQASLQQLSHGGIDDSKKYISLIGPTGVGKTTTIAKMAAKLVMENKKKIGFITSDTYRIGAIEQLKTYAELLNVPLEVIYNRGDFAAAVEKFKDFDHVLIDTAGRNYREVQYVEDLVNTIDFNIDIQTFLVLSMTSKYKDMKAVYERFSDMKIDGLIFTKCDESVTAGPAFHVMMESEIGAAYITNGQAVPEDIVEASHKYVSDIIIKGVNN</sequence>
<dbReference type="PANTHER" id="PTHR43134">
    <property type="entry name" value="SIGNAL RECOGNITION PARTICLE RECEPTOR SUBUNIT ALPHA"/>
    <property type="match status" value="1"/>
</dbReference>
<accession>A0A4Y8LJM1</accession>
<evidence type="ECO:0000313" key="16">
    <source>
        <dbReference type="Proteomes" id="UP000297776"/>
    </source>
</evidence>
<reference evidence="15 16" key="1">
    <citation type="submission" date="2019-03" db="EMBL/GenBank/DDBJ databases">
        <authorList>
            <person name="Yang Y."/>
        </authorList>
    </citation>
    <scope>NUCLEOTIDE SEQUENCE [LARGE SCALE GENOMIC DNA]</scope>
    <source>
        <strain evidence="15 16">ASL-1</strain>
    </source>
</reference>
<evidence type="ECO:0000256" key="13">
    <source>
        <dbReference type="NCBIfam" id="TIGR03499"/>
    </source>
</evidence>
<keyword evidence="9" id="KW-0342">GTP-binding</keyword>
<protein>
    <recommendedName>
        <fullName evidence="3 13">Flagellar biosynthesis protein FlhF</fullName>
    </recommendedName>
</protein>
<evidence type="ECO:0000256" key="10">
    <source>
        <dbReference type="ARBA" id="ARBA00023136"/>
    </source>
</evidence>
<dbReference type="InterPro" id="IPR047040">
    <property type="entry name" value="FlhF__GTPase_dom"/>
</dbReference>
<evidence type="ECO:0000256" key="12">
    <source>
        <dbReference type="ARBA" id="ARBA00025337"/>
    </source>
</evidence>
<evidence type="ECO:0000256" key="1">
    <source>
        <dbReference type="ARBA" id="ARBA00004413"/>
    </source>
</evidence>
<comment type="function">
    <text evidence="12">Necessary for flagellar biosynthesis. May be involved in translocation of the flagellum.</text>
</comment>
<evidence type="ECO:0000256" key="7">
    <source>
        <dbReference type="ARBA" id="ARBA00022795"/>
    </source>
</evidence>
<dbReference type="OrthoDB" id="9778554at2"/>
<comment type="similarity">
    <text evidence="2">Belongs to the GTP-binding SRP family.</text>
</comment>
<dbReference type="SUPFAM" id="SSF52540">
    <property type="entry name" value="P-loop containing nucleoside triphosphate hydrolases"/>
    <property type="match status" value="1"/>
</dbReference>
<keyword evidence="7" id="KW-1005">Bacterial flagellum biogenesis</keyword>